<protein>
    <submittedName>
        <fullName evidence="2">Uncharacterized protein</fullName>
    </submittedName>
</protein>
<dbReference type="AlphaFoldDB" id="A0A1V9Y1W8"/>
<dbReference type="Proteomes" id="UP000192247">
    <property type="component" value="Unassembled WGS sequence"/>
</dbReference>
<feature type="compositionally biased region" description="Acidic residues" evidence="1">
    <location>
        <begin position="107"/>
        <end position="118"/>
    </location>
</feature>
<evidence type="ECO:0000256" key="1">
    <source>
        <dbReference type="SAM" id="MobiDB-lite"/>
    </source>
</evidence>
<name>A0A1V9Y1W8_9ACAR</name>
<accession>A0A1V9Y1W8</accession>
<reference evidence="2 3" key="1">
    <citation type="journal article" date="2017" name="Gigascience">
        <title>Draft genome of the honey bee ectoparasitic mite, Tropilaelaps mercedesae, is shaped by the parasitic life history.</title>
        <authorList>
            <person name="Dong X."/>
            <person name="Armstrong S.D."/>
            <person name="Xia D."/>
            <person name="Makepeace B.L."/>
            <person name="Darby A.C."/>
            <person name="Kadowaki T."/>
        </authorList>
    </citation>
    <scope>NUCLEOTIDE SEQUENCE [LARGE SCALE GENOMIC DNA]</scope>
    <source>
        <strain evidence="2">Wuxi-XJTLU</strain>
    </source>
</reference>
<evidence type="ECO:0000313" key="3">
    <source>
        <dbReference type="Proteomes" id="UP000192247"/>
    </source>
</evidence>
<dbReference type="InParanoid" id="A0A1V9Y1W8"/>
<proteinExistence type="predicted"/>
<dbReference type="EMBL" id="MNPL01000757">
    <property type="protein sequence ID" value="OQR79729.1"/>
    <property type="molecule type" value="Genomic_DNA"/>
</dbReference>
<gene>
    <name evidence="2" type="ORF">BIW11_05529</name>
</gene>
<comment type="caution">
    <text evidence="2">The sequence shown here is derived from an EMBL/GenBank/DDBJ whole genome shotgun (WGS) entry which is preliminary data.</text>
</comment>
<sequence>MDTLNSDRKSIEISHDDNAADVRCLGCSLIRQLELLKSQLREQQVKATRIAKMKKELLKRKKDLELKIRLYALFNDISEGVTVRKIDEGVSLRPQKPINKQTQNLLDIDEDSSDGEGE</sequence>
<keyword evidence="3" id="KW-1185">Reference proteome</keyword>
<organism evidence="2 3">
    <name type="scientific">Tropilaelaps mercedesae</name>
    <dbReference type="NCBI Taxonomy" id="418985"/>
    <lineage>
        <taxon>Eukaryota</taxon>
        <taxon>Metazoa</taxon>
        <taxon>Ecdysozoa</taxon>
        <taxon>Arthropoda</taxon>
        <taxon>Chelicerata</taxon>
        <taxon>Arachnida</taxon>
        <taxon>Acari</taxon>
        <taxon>Parasitiformes</taxon>
        <taxon>Mesostigmata</taxon>
        <taxon>Gamasina</taxon>
        <taxon>Dermanyssoidea</taxon>
        <taxon>Laelapidae</taxon>
        <taxon>Tropilaelaps</taxon>
    </lineage>
</organism>
<evidence type="ECO:0000313" key="2">
    <source>
        <dbReference type="EMBL" id="OQR79729.1"/>
    </source>
</evidence>
<feature type="region of interest" description="Disordered" evidence="1">
    <location>
        <begin position="97"/>
        <end position="118"/>
    </location>
</feature>